<feature type="domain" description="MATH" evidence="1">
    <location>
        <begin position="26"/>
        <end position="142"/>
    </location>
</feature>
<dbReference type="InterPro" id="IPR008974">
    <property type="entry name" value="TRAF-like"/>
</dbReference>
<keyword evidence="2" id="KW-1185">Reference proteome</keyword>
<dbReference type="PANTHER" id="PTHR46308">
    <property type="entry name" value="MATH (MEPRIN-ASSOCIATED TRAF HOMOLOGY) DOMAIN CONTAINING"/>
    <property type="match status" value="1"/>
</dbReference>
<dbReference type="SMART" id="SM00061">
    <property type="entry name" value="MATH"/>
    <property type="match status" value="1"/>
</dbReference>
<evidence type="ECO:0000313" key="3">
    <source>
        <dbReference type="WBParaSite" id="Csp11.Scaffold511.g2552.t1"/>
    </source>
</evidence>
<dbReference type="PANTHER" id="PTHR46308:SF1">
    <property type="entry name" value="MATH DOMAIN-CONTAINING PROTEIN"/>
    <property type="match status" value="1"/>
</dbReference>
<dbReference type="PROSITE" id="PS50144">
    <property type="entry name" value="MATH"/>
    <property type="match status" value="1"/>
</dbReference>
<name>A0A1I7T5D1_9PELO</name>
<evidence type="ECO:0000259" key="1">
    <source>
        <dbReference type="PROSITE" id="PS50144"/>
    </source>
</evidence>
<protein>
    <submittedName>
        <fullName evidence="3">MATH domain-containing protein</fullName>
    </submittedName>
</protein>
<proteinExistence type="predicted"/>
<dbReference type="SUPFAM" id="SSF49599">
    <property type="entry name" value="TRAF domain-like"/>
    <property type="match status" value="1"/>
</dbReference>
<dbReference type="WBParaSite" id="Csp11.Scaffold511.g2552.t1">
    <property type="protein sequence ID" value="Csp11.Scaffold511.g2552.t1"/>
    <property type="gene ID" value="Csp11.Scaffold511.g2552"/>
</dbReference>
<reference evidence="3" key="1">
    <citation type="submission" date="2016-11" db="UniProtKB">
        <authorList>
            <consortium name="WormBaseParasite"/>
        </authorList>
    </citation>
    <scope>IDENTIFICATION</scope>
</reference>
<dbReference type="CDD" id="cd00121">
    <property type="entry name" value="MATH"/>
    <property type="match status" value="1"/>
</dbReference>
<dbReference type="Gene3D" id="2.60.210.10">
    <property type="entry name" value="Apoptosis, Tumor Necrosis Factor Receptor Associated Protein 2, Chain A"/>
    <property type="match status" value="1"/>
</dbReference>
<dbReference type="eggNOG" id="ENOG502TK4I">
    <property type="taxonomic scope" value="Eukaryota"/>
</dbReference>
<evidence type="ECO:0000313" key="2">
    <source>
        <dbReference type="Proteomes" id="UP000095282"/>
    </source>
</evidence>
<dbReference type="Proteomes" id="UP000095282">
    <property type="component" value="Unplaced"/>
</dbReference>
<dbReference type="AlphaFoldDB" id="A0A1I7T5D1"/>
<dbReference type="Pfam" id="PF00917">
    <property type="entry name" value="MATH"/>
    <property type="match status" value="1"/>
</dbReference>
<dbReference type="InterPro" id="IPR002083">
    <property type="entry name" value="MATH/TRAF_dom"/>
</dbReference>
<organism evidence="2 3">
    <name type="scientific">Caenorhabditis tropicalis</name>
    <dbReference type="NCBI Taxonomy" id="1561998"/>
    <lineage>
        <taxon>Eukaryota</taxon>
        <taxon>Metazoa</taxon>
        <taxon>Ecdysozoa</taxon>
        <taxon>Nematoda</taxon>
        <taxon>Chromadorea</taxon>
        <taxon>Rhabditida</taxon>
        <taxon>Rhabditina</taxon>
        <taxon>Rhabditomorpha</taxon>
        <taxon>Rhabditoidea</taxon>
        <taxon>Rhabditidae</taxon>
        <taxon>Peloderinae</taxon>
        <taxon>Caenorhabditis</taxon>
    </lineage>
</organism>
<accession>A0A1I7T5D1</accession>
<sequence length="151" mass="17596">MKNDLEILKEQMKLLTQPKRLDSAKEFVLKHSFTDVSKIGDGGRKNSLIEYHFGVPWRISIDQKNDHLGVYLRCERNQPTTPWSIECAFQLEILHPSGKTESRQLEYVHQKAHGRGWGEFLKWEEMKKEYLVGDQLTVVAHVTIKSMIGFQ</sequence>